<evidence type="ECO:0000313" key="10">
    <source>
        <dbReference type="Proteomes" id="UP000321196"/>
    </source>
</evidence>
<evidence type="ECO:0000256" key="2">
    <source>
        <dbReference type="ARBA" id="ARBA00022729"/>
    </source>
</evidence>
<keyword evidence="3" id="KW-0560">Oxidoreductase</keyword>
<dbReference type="PROSITE" id="PS51352">
    <property type="entry name" value="THIOREDOXIN_2"/>
    <property type="match status" value="1"/>
</dbReference>
<dbReference type="InterPro" id="IPR013766">
    <property type="entry name" value="Thioredoxin_domain"/>
</dbReference>
<dbReference type="PANTHER" id="PTHR13887">
    <property type="entry name" value="GLUTATHIONE S-TRANSFERASE KAPPA"/>
    <property type="match status" value="1"/>
</dbReference>
<sequence>MTNETPAAQPDAADASTAEAVESVNTPSETETLTRKLRRSRTLNIVLGAAAAFLLVVAIAQPLSQQNPAVNADAGKGPSAGSTEGVTGGATDGAAPEADPNRPPLAEQIARADPNDPMAYGDIDAPLTVIEWTDYRCPFCAKFTNDTMPVLLEEYVDKGLVRYEVRDVSFFGDDSTAAAVAARAAGNQGKFAEYFEVLYAAAPQSGHPDMPREKLIAFAEEAGVPDIAQFTADLDDPALAEAVAASTADAQQLGVTAVPFFVVGGTYFSGAQPIETFHKVFTEQLELAKAE</sequence>
<feature type="region of interest" description="Disordered" evidence="6">
    <location>
        <begin position="1"/>
        <end position="35"/>
    </location>
</feature>
<keyword evidence="7" id="KW-0472">Membrane</keyword>
<evidence type="ECO:0000256" key="3">
    <source>
        <dbReference type="ARBA" id="ARBA00023002"/>
    </source>
</evidence>
<evidence type="ECO:0000256" key="6">
    <source>
        <dbReference type="SAM" id="MobiDB-lite"/>
    </source>
</evidence>
<feature type="compositionally biased region" description="Low complexity" evidence="6">
    <location>
        <begin position="1"/>
        <end position="31"/>
    </location>
</feature>
<proteinExistence type="inferred from homology"/>
<comment type="similarity">
    <text evidence="1">Belongs to the thioredoxin family. DsbA subfamily.</text>
</comment>
<evidence type="ECO:0000259" key="8">
    <source>
        <dbReference type="PROSITE" id="PS51352"/>
    </source>
</evidence>
<comment type="caution">
    <text evidence="9">The sequence shown here is derived from an EMBL/GenBank/DDBJ whole genome shotgun (WGS) entry which is preliminary data.</text>
</comment>
<dbReference type="Proteomes" id="UP000321196">
    <property type="component" value="Unassembled WGS sequence"/>
</dbReference>
<keyword evidence="7" id="KW-1133">Transmembrane helix</keyword>
<dbReference type="InterPro" id="IPR036249">
    <property type="entry name" value="Thioredoxin-like_sf"/>
</dbReference>
<gene>
    <name evidence="9" type="ORF">FVP60_12820</name>
</gene>
<evidence type="ECO:0000256" key="4">
    <source>
        <dbReference type="ARBA" id="ARBA00023157"/>
    </source>
</evidence>
<dbReference type="EMBL" id="VRSW01000006">
    <property type="protein sequence ID" value="TXK02753.1"/>
    <property type="molecule type" value="Genomic_DNA"/>
</dbReference>
<keyword evidence="2" id="KW-0732">Signal</keyword>
<dbReference type="Gene3D" id="3.40.30.10">
    <property type="entry name" value="Glutaredoxin"/>
    <property type="match status" value="1"/>
</dbReference>
<feature type="region of interest" description="Disordered" evidence="6">
    <location>
        <begin position="70"/>
        <end position="117"/>
    </location>
</feature>
<keyword evidence="4" id="KW-1015">Disulfide bond</keyword>
<dbReference type="RefSeq" id="WP_147826687.1">
    <property type="nucleotide sequence ID" value="NZ_BAAARG010000005.1"/>
</dbReference>
<dbReference type="InterPro" id="IPR012336">
    <property type="entry name" value="Thioredoxin-like_fold"/>
</dbReference>
<evidence type="ECO:0000256" key="1">
    <source>
        <dbReference type="ARBA" id="ARBA00005791"/>
    </source>
</evidence>
<keyword evidence="5" id="KW-0676">Redox-active center</keyword>
<keyword evidence="7" id="KW-0812">Transmembrane</keyword>
<reference evidence="9 10" key="1">
    <citation type="submission" date="2019-08" db="EMBL/GenBank/DDBJ databases">
        <authorList>
            <person name="Dong K."/>
        </authorList>
    </citation>
    <scope>NUCLEOTIDE SEQUENCE [LARGE SCALE GENOMIC DNA]</scope>
    <source>
        <strain evidence="9 10">M4-8</strain>
    </source>
</reference>
<dbReference type="SUPFAM" id="SSF52833">
    <property type="entry name" value="Thioredoxin-like"/>
    <property type="match status" value="1"/>
</dbReference>
<name>A0A5C8HLY5_9MICO</name>
<dbReference type="PANTHER" id="PTHR13887:SF14">
    <property type="entry name" value="DISULFIDE BOND FORMATION PROTEIN D"/>
    <property type="match status" value="1"/>
</dbReference>
<accession>A0A5C8HLY5</accession>
<dbReference type="GO" id="GO:0016491">
    <property type="term" value="F:oxidoreductase activity"/>
    <property type="evidence" value="ECO:0007669"/>
    <property type="project" value="UniProtKB-KW"/>
</dbReference>
<feature type="transmembrane region" description="Helical" evidence="7">
    <location>
        <begin position="43"/>
        <end position="63"/>
    </location>
</feature>
<evidence type="ECO:0000256" key="5">
    <source>
        <dbReference type="ARBA" id="ARBA00023284"/>
    </source>
</evidence>
<feature type="domain" description="Thioredoxin" evidence="8">
    <location>
        <begin position="89"/>
        <end position="248"/>
    </location>
</feature>
<keyword evidence="10" id="KW-1185">Reference proteome</keyword>
<dbReference type="Pfam" id="PF13462">
    <property type="entry name" value="Thioredoxin_4"/>
    <property type="match status" value="1"/>
</dbReference>
<organism evidence="9 10">
    <name type="scientific">Microbacterium mitrae</name>
    <dbReference type="NCBI Taxonomy" id="664640"/>
    <lineage>
        <taxon>Bacteria</taxon>
        <taxon>Bacillati</taxon>
        <taxon>Actinomycetota</taxon>
        <taxon>Actinomycetes</taxon>
        <taxon>Micrococcales</taxon>
        <taxon>Microbacteriaceae</taxon>
        <taxon>Microbacterium</taxon>
    </lineage>
</organism>
<protein>
    <submittedName>
        <fullName evidence="9">Thioredoxin domain-containing protein</fullName>
    </submittedName>
</protein>
<evidence type="ECO:0000256" key="7">
    <source>
        <dbReference type="SAM" id="Phobius"/>
    </source>
</evidence>
<dbReference type="OrthoDB" id="117402at2"/>
<evidence type="ECO:0000313" key="9">
    <source>
        <dbReference type="EMBL" id="TXK02753.1"/>
    </source>
</evidence>
<dbReference type="AlphaFoldDB" id="A0A5C8HLY5"/>